<proteinExistence type="predicted"/>
<organism evidence="1 2">
    <name type="scientific">[Mycobacterium] holstebronense</name>
    <dbReference type="NCBI Taxonomy" id="3064288"/>
    <lineage>
        <taxon>Bacteria</taxon>
        <taxon>Bacillati</taxon>
        <taxon>Actinomycetota</taxon>
        <taxon>Actinomycetes</taxon>
        <taxon>Mycobacteriales</taxon>
        <taxon>Mycobacteriaceae</taxon>
        <taxon>Mycolicibacterium</taxon>
    </lineage>
</organism>
<evidence type="ECO:0000313" key="2">
    <source>
        <dbReference type="Proteomes" id="UP001190464"/>
    </source>
</evidence>
<accession>A0ABM9LSU4</accession>
<dbReference type="Proteomes" id="UP001190464">
    <property type="component" value="Chromosome"/>
</dbReference>
<evidence type="ECO:0000313" key="1">
    <source>
        <dbReference type="EMBL" id="CAJ1504170.1"/>
    </source>
</evidence>
<protein>
    <submittedName>
        <fullName evidence="1">Uncharacterized protein</fullName>
    </submittedName>
</protein>
<keyword evidence="2" id="KW-1185">Reference proteome</keyword>
<gene>
    <name evidence="1" type="ORF">MU0102_002177</name>
</gene>
<name>A0ABM9LSU4_9MYCO</name>
<dbReference type="EMBL" id="OY726398">
    <property type="protein sequence ID" value="CAJ1504170.1"/>
    <property type="molecule type" value="Genomic_DNA"/>
</dbReference>
<sequence length="101" mass="10592">MPTGDDLAAYTGTPVSAAQATAVIGVVKAMVSAHTRGVGFTDGEPNDELSSVILSASARLLMNTAGLQQEAMGALQVRYGDAFGFTLPELMVLNRHRRRAT</sequence>
<dbReference type="RefSeq" id="WP_308486840.1">
    <property type="nucleotide sequence ID" value="NZ_OY726398.1"/>
</dbReference>
<reference evidence="1 2" key="1">
    <citation type="submission" date="2023-08" db="EMBL/GenBank/DDBJ databases">
        <authorList>
            <person name="Folkvardsen B D."/>
            <person name="Norman A."/>
        </authorList>
    </citation>
    <scope>NUCLEOTIDE SEQUENCE [LARGE SCALE GENOMIC DNA]</scope>
    <source>
        <strain evidence="1 2">Mu0102</strain>
    </source>
</reference>